<dbReference type="OMA" id="IACECCA"/>
<reference evidence="3" key="2">
    <citation type="submission" date="2022-03" db="EMBL/GenBank/DDBJ databases">
        <title>Draft title - Genomic analysis of global carrot germplasm unveils the trajectory of domestication and the origin of high carotenoid orange carrot.</title>
        <authorList>
            <person name="Iorizzo M."/>
            <person name="Ellison S."/>
            <person name="Senalik D."/>
            <person name="Macko-Podgorni A."/>
            <person name="Grzebelus D."/>
            <person name="Bostan H."/>
            <person name="Rolling W."/>
            <person name="Curaba J."/>
            <person name="Simon P."/>
        </authorList>
    </citation>
    <scope>NUCLEOTIDE SEQUENCE</scope>
    <source>
        <tissue evidence="3">Leaf</tissue>
    </source>
</reference>
<evidence type="ECO:0000313" key="2">
    <source>
        <dbReference type="EMBL" id="KZN06758.1"/>
    </source>
</evidence>
<dbReference type="EMBL" id="LNRQ01000002">
    <property type="protein sequence ID" value="KZN06758.1"/>
    <property type="molecule type" value="Genomic_DNA"/>
</dbReference>
<feature type="signal peptide" evidence="1">
    <location>
        <begin position="1"/>
        <end position="28"/>
    </location>
</feature>
<evidence type="ECO:0000313" key="4">
    <source>
        <dbReference type="Proteomes" id="UP000077755"/>
    </source>
</evidence>
<dbReference type="EMBL" id="CP093344">
    <property type="protein sequence ID" value="WOG89342.1"/>
    <property type="molecule type" value="Genomic_DNA"/>
</dbReference>
<sequence length="73" mass="7738">MASWNPKSIVVALFLLAIVISPALPCEAARLPHRGILQNDDGPVCIACECCAPPPSPDKCCICCFQIPPPPPQ</sequence>
<evidence type="ECO:0000256" key="1">
    <source>
        <dbReference type="SAM" id="SignalP"/>
    </source>
</evidence>
<feature type="chain" id="PRO_5007872842" evidence="1">
    <location>
        <begin position="29"/>
        <end position="73"/>
    </location>
</feature>
<dbReference type="AlphaFoldDB" id="A0A166EMC6"/>
<accession>A0A166EMC6</accession>
<dbReference type="PANTHER" id="PTHR36328">
    <property type="entry name" value="TRANSMEMBRANE PROTEIN"/>
    <property type="match status" value="1"/>
</dbReference>
<dbReference type="Gramene" id="KZN06758">
    <property type="protein sequence ID" value="KZN06758"/>
    <property type="gene ID" value="DCAR_007595"/>
</dbReference>
<organism evidence="2">
    <name type="scientific">Daucus carota subsp. sativus</name>
    <name type="common">Carrot</name>
    <dbReference type="NCBI Taxonomy" id="79200"/>
    <lineage>
        <taxon>Eukaryota</taxon>
        <taxon>Viridiplantae</taxon>
        <taxon>Streptophyta</taxon>
        <taxon>Embryophyta</taxon>
        <taxon>Tracheophyta</taxon>
        <taxon>Spermatophyta</taxon>
        <taxon>Magnoliopsida</taxon>
        <taxon>eudicotyledons</taxon>
        <taxon>Gunneridae</taxon>
        <taxon>Pentapetalae</taxon>
        <taxon>asterids</taxon>
        <taxon>campanulids</taxon>
        <taxon>Apiales</taxon>
        <taxon>Apiaceae</taxon>
        <taxon>Apioideae</taxon>
        <taxon>Scandiceae</taxon>
        <taxon>Daucinae</taxon>
        <taxon>Daucus</taxon>
        <taxon>Daucus sect. Daucus</taxon>
    </lineage>
</organism>
<name>A0A166EMC6_DAUCS</name>
<reference evidence="2" key="1">
    <citation type="journal article" date="2016" name="Nat. Genet.">
        <title>A high-quality carrot genome assembly provides new insights into carotenoid accumulation and asterid genome evolution.</title>
        <authorList>
            <person name="Iorizzo M."/>
            <person name="Ellison S."/>
            <person name="Senalik D."/>
            <person name="Zeng P."/>
            <person name="Satapoomin P."/>
            <person name="Huang J."/>
            <person name="Bowman M."/>
            <person name="Iovene M."/>
            <person name="Sanseverino W."/>
            <person name="Cavagnaro P."/>
            <person name="Yildiz M."/>
            <person name="Macko-Podgorni A."/>
            <person name="Moranska E."/>
            <person name="Grzebelus E."/>
            <person name="Grzebelus D."/>
            <person name="Ashrafi H."/>
            <person name="Zheng Z."/>
            <person name="Cheng S."/>
            <person name="Spooner D."/>
            <person name="Van Deynze A."/>
            <person name="Simon P."/>
        </authorList>
    </citation>
    <scope>NUCLEOTIDE SEQUENCE [LARGE SCALE GENOMIC DNA]</scope>
    <source>
        <tissue evidence="2">Leaf</tissue>
    </source>
</reference>
<proteinExistence type="predicted"/>
<dbReference type="PANTHER" id="PTHR36328:SF1">
    <property type="entry name" value="TRANSMEMBRANE PROTEIN"/>
    <property type="match status" value="1"/>
</dbReference>
<keyword evidence="1" id="KW-0732">Signal</keyword>
<evidence type="ECO:0000313" key="3">
    <source>
        <dbReference type="EMBL" id="WOG89342.1"/>
    </source>
</evidence>
<protein>
    <submittedName>
        <fullName evidence="2">Uncharacterized protein</fullName>
    </submittedName>
</protein>
<keyword evidence="4" id="KW-1185">Reference proteome</keyword>
<dbReference type="Proteomes" id="UP000077755">
    <property type="component" value="Chromosome 2"/>
</dbReference>
<gene>
    <name evidence="2" type="ORF">DCAR_007595</name>
    <name evidence="3" type="ORF">DCAR_0208580</name>
</gene>